<dbReference type="Pfam" id="PF13524">
    <property type="entry name" value="Glyco_trans_1_2"/>
    <property type="match status" value="1"/>
</dbReference>
<dbReference type="EMBL" id="MNVB01000023">
    <property type="protein sequence ID" value="OIO17740.1"/>
    <property type="molecule type" value="Genomic_DNA"/>
</dbReference>
<dbReference type="PANTHER" id="PTHR46401">
    <property type="entry name" value="GLYCOSYLTRANSFERASE WBBK-RELATED"/>
    <property type="match status" value="1"/>
</dbReference>
<reference evidence="3 4" key="1">
    <citation type="journal article" date="2016" name="Environ. Microbiol.">
        <title>Genomic resolution of a cold subsurface aquifer community provides metabolic insights for novel microbes adapted to high CO concentrations.</title>
        <authorList>
            <person name="Probst A.J."/>
            <person name="Castelle C.J."/>
            <person name="Singh A."/>
            <person name="Brown C.T."/>
            <person name="Anantharaman K."/>
            <person name="Sharon I."/>
            <person name="Hug L.A."/>
            <person name="Burstein D."/>
            <person name="Emerson J.B."/>
            <person name="Thomas B.C."/>
            <person name="Banfield J.F."/>
        </authorList>
    </citation>
    <scope>NUCLEOTIDE SEQUENCE [LARGE SCALE GENOMIC DNA]</scope>
    <source>
        <strain evidence="3">CG1_02_38_13</strain>
    </source>
</reference>
<accession>A0A1J4TZT5</accession>
<dbReference type="GO" id="GO:0009103">
    <property type="term" value="P:lipopolysaccharide biosynthetic process"/>
    <property type="evidence" value="ECO:0007669"/>
    <property type="project" value="TreeGrafter"/>
</dbReference>
<sequence>MTICYFGNYQKEYPRNSVLIQGLKQNDVAVLECQTRQTGFKKFISLWWQHQKIKNKYDVLIVGFAGHALMWFAKLITRKPIVFDAFVSLYLTNVEDRKTCSSKSLKAKYYAWLDKISCQLADEILLDTNAQIEYFVDKYGIKKKKFHRIFVGCDNKIFYPENSRNKKYPNGEFIVHWHGYIVPFHGFAVIFEAANILWRKKEPIIFRIITRFNVASAKYLAAVEDSRLKNIIFRQEASYRELAEAINQADCCLGIFGSNKKAKLVIANKIVEAAACAKPIITIARDVLEELFVFNKSIVVVSTDSGEDLAKKILQFRDDIRWRQEIADNAYQIYTKNLTPKILGKRLKDILGILAF</sequence>
<feature type="domain" description="Spore protein YkvP/CgeB glycosyl transferase-like" evidence="2">
    <location>
        <begin position="211"/>
        <end position="338"/>
    </location>
</feature>
<gene>
    <name evidence="3" type="ORF">AUJ29_00975</name>
</gene>
<name>A0A1J4TZT5_9BACT</name>
<dbReference type="GO" id="GO:0016757">
    <property type="term" value="F:glycosyltransferase activity"/>
    <property type="evidence" value="ECO:0007669"/>
    <property type="project" value="TreeGrafter"/>
</dbReference>
<evidence type="ECO:0000313" key="3">
    <source>
        <dbReference type="EMBL" id="OIO17740.1"/>
    </source>
</evidence>
<dbReference type="Gene3D" id="3.40.50.2000">
    <property type="entry name" value="Glycogen Phosphorylase B"/>
    <property type="match status" value="2"/>
</dbReference>
<dbReference type="Proteomes" id="UP000182465">
    <property type="component" value="Unassembled WGS sequence"/>
</dbReference>
<evidence type="ECO:0000259" key="2">
    <source>
        <dbReference type="Pfam" id="PF13524"/>
    </source>
</evidence>
<dbReference type="AlphaFoldDB" id="A0A1J4TZT5"/>
<proteinExistence type="predicted"/>
<dbReference type="InterPro" id="IPR055259">
    <property type="entry name" value="YkvP/CgeB_Glyco_trans-like"/>
</dbReference>
<keyword evidence="1" id="KW-0808">Transferase</keyword>
<dbReference type="SUPFAM" id="SSF53756">
    <property type="entry name" value="UDP-Glycosyltransferase/glycogen phosphorylase"/>
    <property type="match status" value="1"/>
</dbReference>
<comment type="caution">
    <text evidence="3">The sequence shown here is derived from an EMBL/GenBank/DDBJ whole genome shotgun (WGS) entry which is preliminary data.</text>
</comment>
<evidence type="ECO:0000256" key="1">
    <source>
        <dbReference type="ARBA" id="ARBA00022679"/>
    </source>
</evidence>
<dbReference type="PANTHER" id="PTHR46401:SF2">
    <property type="entry name" value="GLYCOSYLTRANSFERASE WBBK-RELATED"/>
    <property type="match status" value="1"/>
</dbReference>
<organism evidence="3 4">
    <name type="scientific">Candidatus Kuenenbacteria bacterium CG1_02_38_13</name>
    <dbReference type="NCBI Taxonomy" id="1805235"/>
    <lineage>
        <taxon>Bacteria</taxon>
        <taxon>Candidatus Kueneniibacteriota</taxon>
    </lineage>
</organism>
<evidence type="ECO:0000313" key="4">
    <source>
        <dbReference type="Proteomes" id="UP000182465"/>
    </source>
</evidence>
<protein>
    <recommendedName>
        <fullName evidence="2">Spore protein YkvP/CgeB glycosyl transferase-like domain-containing protein</fullName>
    </recommendedName>
</protein>